<proteinExistence type="predicted"/>
<dbReference type="Gene3D" id="3.40.50.2000">
    <property type="entry name" value="Glycogen Phosphorylase B"/>
    <property type="match status" value="2"/>
</dbReference>
<evidence type="ECO:0008006" key="3">
    <source>
        <dbReference type="Google" id="ProtNLM"/>
    </source>
</evidence>
<protein>
    <recommendedName>
        <fullName evidence="3">Glycosyltransferase subfamily 4-like N-terminal domain-containing protein</fullName>
    </recommendedName>
</protein>
<dbReference type="SUPFAM" id="SSF53756">
    <property type="entry name" value="UDP-Glycosyltransferase/glycogen phosphorylase"/>
    <property type="match status" value="1"/>
</dbReference>
<comment type="caution">
    <text evidence="1">The sequence shown here is derived from an EMBL/GenBank/DDBJ whole genome shotgun (WGS) entry which is preliminary data.</text>
</comment>
<evidence type="ECO:0000313" key="2">
    <source>
        <dbReference type="Proteomes" id="UP001596091"/>
    </source>
</evidence>
<organism evidence="1 2">
    <name type="scientific">Acidicapsa dinghuensis</name>
    <dbReference type="NCBI Taxonomy" id="2218256"/>
    <lineage>
        <taxon>Bacteria</taxon>
        <taxon>Pseudomonadati</taxon>
        <taxon>Acidobacteriota</taxon>
        <taxon>Terriglobia</taxon>
        <taxon>Terriglobales</taxon>
        <taxon>Acidobacteriaceae</taxon>
        <taxon>Acidicapsa</taxon>
    </lineage>
</organism>
<keyword evidence="2" id="KW-1185">Reference proteome</keyword>
<dbReference type="RefSeq" id="WP_263341525.1">
    <property type="nucleotide sequence ID" value="NZ_JAGSYH010000007.1"/>
</dbReference>
<evidence type="ECO:0000313" key="1">
    <source>
        <dbReference type="EMBL" id="MFC5865308.1"/>
    </source>
</evidence>
<dbReference type="EMBL" id="JBHSPH010000018">
    <property type="protein sequence ID" value="MFC5865308.1"/>
    <property type="molecule type" value="Genomic_DNA"/>
</dbReference>
<reference evidence="2" key="1">
    <citation type="journal article" date="2019" name="Int. J. Syst. Evol. Microbiol.">
        <title>The Global Catalogue of Microorganisms (GCM) 10K type strain sequencing project: providing services to taxonomists for standard genome sequencing and annotation.</title>
        <authorList>
            <consortium name="The Broad Institute Genomics Platform"/>
            <consortium name="The Broad Institute Genome Sequencing Center for Infectious Disease"/>
            <person name="Wu L."/>
            <person name="Ma J."/>
        </authorList>
    </citation>
    <scope>NUCLEOTIDE SEQUENCE [LARGE SCALE GENOMIC DNA]</scope>
    <source>
        <strain evidence="2">JCM 4087</strain>
    </source>
</reference>
<gene>
    <name evidence="1" type="ORF">ACFPT7_23585</name>
</gene>
<name>A0ABW1EMM1_9BACT</name>
<accession>A0ABW1EMM1</accession>
<dbReference type="Proteomes" id="UP001596091">
    <property type="component" value="Unassembled WGS sequence"/>
</dbReference>
<sequence>MTQVKVALFTPFSPTTGGGGVIFRSILPHLKNAEIHWFYLAASPVDTPSSTLLGPRMMGGSLGNDAVNTLRLFALQSHPQIDRYVQAIRAWSPDIVWVNAMNEGILVGKKLLDSGIPHLHVSVHDDPAGLAIKSARYRAFASLMDRRNTELLRRAHTVDTVCDSMSDYYKRRIGVDSGVVYRYIHNLQLPAPQAAKADTGDGRTIHIGHVGSAYSSEEVFAFLRALQAISASDGIQFRLTNYGVSPAMAAAQQQFPDIVENAGNTPEDEVIRRLQRTAFVYSMYSFNPRHRIFRQTSQPTKMSTYLMAVKPILAHCPSGSSTINMLSKFKLGHCVTSTEISFIADAIRYILKFQLDGDEARRAAEYYCGRRNLDYLNTCFGLPSE</sequence>